<keyword evidence="3 9" id="KW-1133">Transmembrane helix</keyword>
<evidence type="ECO:0000259" key="11">
    <source>
        <dbReference type="PROSITE" id="PS50885"/>
    </source>
</evidence>
<feature type="domain" description="HAMP" evidence="11">
    <location>
        <begin position="203"/>
        <end position="256"/>
    </location>
</feature>
<dbReference type="RefSeq" id="WP_016959615.1">
    <property type="nucleotide sequence ID" value="NZ_AJWN02000089.1"/>
</dbReference>
<dbReference type="GO" id="GO:0016020">
    <property type="term" value="C:membrane"/>
    <property type="evidence" value="ECO:0007669"/>
    <property type="project" value="UniProtKB-SubCell"/>
</dbReference>
<keyword evidence="5 7" id="KW-0807">Transducer</keyword>
<dbReference type="FunFam" id="1.10.287.950:FF:000001">
    <property type="entry name" value="Methyl-accepting chemotaxis sensory transducer"/>
    <property type="match status" value="1"/>
</dbReference>
<evidence type="ECO:0000256" key="1">
    <source>
        <dbReference type="ARBA" id="ARBA00004141"/>
    </source>
</evidence>
<evidence type="ECO:0000256" key="4">
    <source>
        <dbReference type="ARBA" id="ARBA00023136"/>
    </source>
</evidence>
<dbReference type="Pfam" id="PF00672">
    <property type="entry name" value="HAMP"/>
    <property type="match status" value="1"/>
</dbReference>
<evidence type="ECO:0000256" key="5">
    <source>
        <dbReference type="ARBA" id="ARBA00023224"/>
    </source>
</evidence>
<dbReference type="Gene3D" id="3.30.450.290">
    <property type="match status" value="1"/>
</dbReference>
<evidence type="ECO:0000256" key="3">
    <source>
        <dbReference type="ARBA" id="ARBA00022989"/>
    </source>
</evidence>
<evidence type="ECO:0000256" key="6">
    <source>
        <dbReference type="ARBA" id="ARBA00029447"/>
    </source>
</evidence>
<dbReference type="AlphaFoldDB" id="A0A1E5C179"/>
<keyword evidence="13" id="KW-1185">Reference proteome</keyword>
<proteinExistence type="inferred from homology"/>
<keyword evidence="4 9" id="KW-0472">Membrane</keyword>
<dbReference type="InterPro" id="IPR003660">
    <property type="entry name" value="HAMP_dom"/>
</dbReference>
<dbReference type="PROSITE" id="PS50111">
    <property type="entry name" value="CHEMOTAXIS_TRANSDUC_2"/>
    <property type="match status" value="1"/>
</dbReference>
<comment type="subcellular location">
    <subcellularLocation>
        <location evidence="1">Membrane</location>
        <topology evidence="1">Multi-pass membrane protein</topology>
    </subcellularLocation>
</comment>
<evidence type="ECO:0000256" key="2">
    <source>
        <dbReference type="ARBA" id="ARBA00022692"/>
    </source>
</evidence>
<dbReference type="Proteomes" id="UP000095039">
    <property type="component" value="Unassembled WGS sequence"/>
</dbReference>
<dbReference type="Pfam" id="PF00015">
    <property type="entry name" value="MCPsignal"/>
    <property type="match status" value="1"/>
</dbReference>
<dbReference type="CDD" id="cd06225">
    <property type="entry name" value="HAMP"/>
    <property type="match status" value="1"/>
</dbReference>
<feature type="coiled-coil region" evidence="8">
    <location>
        <begin position="332"/>
        <end position="359"/>
    </location>
</feature>
<evidence type="ECO:0000259" key="10">
    <source>
        <dbReference type="PROSITE" id="PS50111"/>
    </source>
</evidence>
<evidence type="ECO:0000313" key="12">
    <source>
        <dbReference type="EMBL" id="OEE59268.1"/>
    </source>
</evidence>
<evidence type="ECO:0000313" key="13">
    <source>
        <dbReference type="Proteomes" id="UP000095039"/>
    </source>
</evidence>
<gene>
    <name evidence="12" type="ORF">A1OK_14595</name>
</gene>
<evidence type="ECO:0000256" key="8">
    <source>
        <dbReference type="SAM" id="Coils"/>
    </source>
</evidence>
<dbReference type="Gene3D" id="1.10.287.950">
    <property type="entry name" value="Methyl-accepting chemotaxis protein"/>
    <property type="match status" value="1"/>
</dbReference>
<accession>A0A1E5C179</accession>
<protein>
    <submittedName>
        <fullName evidence="12">Chemotaxis protein</fullName>
    </submittedName>
</protein>
<dbReference type="PANTHER" id="PTHR32089:SF119">
    <property type="entry name" value="METHYL-ACCEPTING CHEMOTAXIS PROTEIN CTPL"/>
    <property type="match status" value="1"/>
</dbReference>
<reference evidence="12 13" key="1">
    <citation type="journal article" date="2012" name="Science">
        <title>Ecological populations of bacteria act as socially cohesive units of antibiotic production and resistance.</title>
        <authorList>
            <person name="Cordero O.X."/>
            <person name="Wildschutte H."/>
            <person name="Kirkup B."/>
            <person name="Proehl S."/>
            <person name="Ngo L."/>
            <person name="Hussain F."/>
            <person name="Le Roux F."/>
            <person name="Mincer T."/>
            <person name="Polz M.F."/>
        </authorList>
    </citation>
    <scope>NUCLEOTIDE SEQUENCE [LARGE SCALE GENOMIC DNA]</scope>
    <source>
        <strain evidence="12 13">FF-454</strain>
    </source>
</reference>
<name>A0A1E5C179_9GAMM</name>
<evidence type="ECO:0000256" key="9">
    <source>
        <dbReference type="SAM" id="Phobius"/>
    </source>
</evidence>
<keyword evidence="2 9" id="KW-0812">Transmembrane</keyword>
<dbReference type="EMBL" id="AJWN02000089">
    <property type="protein sequence ID" value="OEE59268.1"/>
    <property type="molecule type" value="Genomic_DNA"/>
</dbReference>
<dbReference type="GO" id="GO:0006935">
    <property type="term" value="P:chemotaxis"/>
    <property type="evidence" value="ECO:0007669"/>
    <property type="project" value="UniProtKB-ARBA"/>
</dbReference>
<feature type="transmembrane region" description="Helical" evidence="9">
    <location>
        <begin position="179"/>
        <end position="201"/>
    </location>
</feature>
<sequence>MRLPIAAKLLIVLLVIFSVVLAVSLAYQNHHQKALVTEIVGEQTLDKASNYFDSLNMMMLTGTIHQKDALKQKVLAQNGIEDARVIRAEGITSIFGSGNPDQAIEDLFDQRAINGETIIETVERDYGTGIVVALPMKASTSYRGTNCTQCHIVPEGTVLGVVRLEYNLSDLYQTINKDMLFTAVIMSIITLAGFALTFSFIRISLVSPLKRISSFMRQCSDEKNLSQRLAISRHDEIGQLAASCDNLLDSFSDSLNQVKNTASTLLNEATVLTKVSSETNILVANQRQETQEMSMAIDEVQRHQHIVEEKTTEASELSQGLAQSAQQGTGIANVAAEQIQQLVREIEQVRQQILSVNQQSKDVNSILEVIRAIAEQTNLLALNAAIEAARAGEQGRGFAVVADEVRSLASRTHDATGDIQRIIEQLTTDAERSATAIESTCETTTERADTVLQLSQSLAQIADEILIVNNNAKEISVDTVHQAEMADALRVQVVTIQTHAEETSVNANQTQNISSNLRQLAGELEHLIDQFQLEGGRKY</sequence>
<evidence type="ECO:0000256" key="7">
    <source>
        <dbReference type="PROSITE-ProRule" id="PRU00284"/>
    </source>
</evidence>
<dbReference type="InterPro" id="IPR004089">
    <property type="entry name" value="MCPsignal_dom"/>
</dbReference>
<keyword evidence="8" id="KW-0175">Coiled coil</keyword>
<feature type="domain" description="Methyl-accepting transducer" evidence="10">
    <location>
        <begin position="261"/>
        <end position="497"/>
    </location>
</feature>
<dbReference type="PROSITE" id="PS50885">
    <property type="entry name" value="HAMP"/>
    <property type="match status" value="1"/>
</dbReference>
<comment type="similarity">
    <text evidence="6">Belongs to the methyl-accepting chemotaxis (MCP) protein family.</text>
</comment>
<comment type="caution">
    <text evidence="12">The sequence shown here is derived from an EMBL/GenBank/DDBJ whole genome shotgun (WGS) entry which is preliminary data.</text>
</comment>
<dbReference type="GO" id="GO:0007165">
    <property type="term" value="P:signal transduction"/>
    <property type="evidence" value="ECO:0007669"/>
    <property type="project" value="UniProtKB-KW"/>
</dbReference>
<dbReference type="SMART" id="SM00283">
    <property type="entry name" value="MA"/>
    <property type="match status" value="1"/>
</dbReference>
<dbReference type="CDD" id="cd11386">
    <property type="entry name" value="MCP_signal"/>
    <property type="match status" value="1"/>
</dbReference>
<organism evidence="12 13">
    <name type="scientific">Enterovibrio norvegicus FF-454</name>
    <dbReference type="NCBI Taxonomy" id="1185651"/>
    <lineage>
        <taxon>Bacteria</taxon>
        <taxon>Pseudomonadati</taxon>
        <taxon>Pseudomonadota</taxon>
        <taxon>Gammaproteobacteria</taxon>
        <taxon>Vibrionales</taxon>
        <taxon>Vibrionaceae</taxon>
        <taxon>Enterovibrio</taxon>
    </lineage>
</organism>
<dbReference type="PANTHER" id="PTHR32089">
    <property type="entry name" value="METHYL-ACCEPTING CHEMOTAXIS PROTEIN MCPB"/>
    <property type="match status" value="1"/>
</dbReference>
<dbReference type="SUPFAM" id="SSF58104">
    <property type="entry name" value="Methyl-accepting chemotaxis protein (MCP) signaling domain"/>
    <property type="match status" value="1"/>
</dbReference>